<keyword evidence="4" id="KW-0862">Zinc</keyword>
<protein>
    <submittedName>
        <fullName evidence="7">Putative zinc protease</fullName>
        <ecNumber evidence="7">3.4.24.-</ecNumber>
    </submittedName>
</protein>
<proteinExistence type="inferred from homology"/>
<dbReference type="InterPro" id="IPR011249">
    <property type="entry name" value="Metalloenz_LuxS/M16"/>
</dbReference>
<organism evidence="7">
    <name type="scientific">termite gut metagenome</name>
    <dbReference type="NCBI Taxonomy" id="433724"/>
    <lineage>
        <taxon>unclassified sequences</taxon>
        <taxon>metagenomes</taxon>
        <taxon>organismal metagenomes</taxon>
    </lineage>
</organism>
<evidence type="ECO:0000256" key="3">
    <source>
        <dbReference type="ARBA" id="ARBA00022801"/>
    </source>
</evidence>
<keyword evidence="2 7" id="KW-0645">Protease</keyword>
<dbReference type="PANTHER" id="PTHR43690:SF17">
    <property type="entry name" value="PROTEIN YHJJ"/>
    <property type="match status" value="1"/>
</dbReference>
<dbReference type="GO" id="GO:0006508">
    <property type="term" value="P:proteolysis"/>
    <property type="evidence" value="ECO:0007669"/>
    <property type="project" value="UniProtKB-KW"/>
</dbReference>
<dbReference type="InterPro" id="IPR050626">
    <property type="entry name" value="Peptidase_M16"/>
</dbReference>
<dbReference type="PANTHER" id="PTHR43690">
    <property type="entry name" value="NARDILYSIN"/>
    <property type="match status" value="1"/>
</dbReference>
<evidence type="ECO:0000256" key="4">
    <source>
        <dbReference type="ARBA" id="ARBA00022833"/>
    </source>
</evidence>
<reference evidence="7" key="1">
    <citation type="submission" date="2019-03" db="EMBL/GenBank/DDBJ databases">
        <title>Single cell metagenomics reveals metabolic interactions within the superorganism composed of flagellate Streblomastix strix and complex community of Bacteroidetes bacteria on its surface.</title>
        <authorList>
            <person name="Treitli S.C."/>
            <person name="Kolisko M."/>
            <person name="Husnik F."/>
            <person name="Keeling P."/>
            <person name="Hampl V."/>
        </authorList>
    </citation>
    <scope>NUCLEOTIDE SEQUENCE</scope>
    <source>
        <strain evidence="7">STM</strain>
    </source>
</reference>
<name>A0A5J4PR05_9ZZZZ</name>
<comment type="similarity">
    <text evidence="1">Belongs to the peptidase M16 family.</text>
</comment>
<keyword evidence="5" id="KW-0482">Metalloprotease</keyword>
<dbReference type="Pfam" id="PF00675">
    <property type="entry name" value="Peptidase_M16"/>
    <property type="match status" value="1"/>
</dbReference>
<gene>
    <name evidence="7" type="ORF">EZS27_037024</name>
</gene>
<evidence type="ECO:0000313" key="7">
    <source>
        <dbReference type="EMBL" id="KAA6311955.1"/>
    </source>
</evidence>
<evidence type="ECO:0000259" key="6">
    <source>
        <dbReference type="Pfam" id="PF00675"/>
    </source>
</evidence>
<dbReference type="EC" id="3.4.24.-" evidence="7"/>
<evidence type="ECO:0000256" key="2">
    <source>
        <dbReference type="ARBA" id="ARBA00022670"/>
    </source>
</evidence>
<dbReference type="AlphaFoldDB" id="A0A5J4PR05"/>
<dbReference type="Gene3D" id="3.30.830.10">
    <property type="entry name" value="Metalloenzyme, LuxS/M16 peptidase-like"/>
    <property type="match status" value="1"/>
</dbReference>
<dbReference type="SUPFAM" id="SSF63411">
    <property type="entry name" value="LuxS/MPP-like metallohydrolase"/>
    <property type="match status" value="1"/>
</dbReference>
<evidence type="ECO:0000256" key="1">
    <source>
        <dbReference type="ARBA" id="ARBA00007261"/>
    </source>
</evidence>
<dbReference type="GO" id="GO:0008237">
    <property type="term" value="F:metallopeptidase activity"/>
    <property type="evidence" value="ECO:0007669"/>
    <property type="project" value="UniProtKB-KW"/>
</dbReference>
<feature type="domain" description="Peptidase M16 N-terminal" evidence="6">
    <location>
        <begin position="17"/>
        <end position="78"/>
    </location>
</feature>
<dbReference type="GO" id="GO:0046872">
    <property type="term" value="F:metal ion binding"/>
    <property type="evidence" value="ECO:0007669"/>
    <property type="project" value="InterPro"/>
</dbReference>
<dbReference type="EMBL" id="SNRY01006718">
    <property type="protein sequence ID" value="KAA6311955.1"/>
    <property type="molecule type" value="Genomic_DNA"/>
</dbReference>
<dbReference type="InterPro" id="IPR011765">
    <property type="entry name" value="Pept_M16_N"/>
</dbReference>
<evidence type="ECO:0000256" key="5">
    <source>
        <dbReference type="ARBA" id="ARBA00023049"/>
    </source>
</evidence>
<feature type="non-terminal residue" evidence="7">
    <location>
        <position position="78"/>
    </location>
</feature>
<comment type="caution">
    <text evidence="7">The sequence shown here is derived from an EMBL/GenBank/DDBJ whole genome shotgun (WGS) entry which is preliminary data.</text>
</comment>
<accession>A0A5J4PR05</accession>
<keyword evidence="3 7" id="KW-0378">Hydrolase</keyword>
<sequence>MNIRKYTLSNGLRLVHLQDSGTKMVALNILYNVGARDEHPEHTGFAHLFEHLMFGGSVNIPDYDSPLQLAGGENNAWT</sequence>